<dbReference type="EMBL" id="SUMD01000006">
    <property type="protein sequence ID" value="TJZ77072.1"/>
    <property type="molecule type" value="Genomic_DNA"/>
</dbReference>
<sequence length="79" mass="8377">MSGIKLHDLRPFCASGLIAAGCDVVTGQRALGHSSPSATLNTYSHLWPDANDKTRSAADELFRASAGSVAYSLRTLDQK</sequence>
<dbReference type="SUPFAM" id="SSF56349">
    <property type="entry name" value="DNA breaking-rejoining enzymes"/>
    <property type="match status" value="1"/>
</dbReference>
<feature type="domain" description="Tyr recombinase" evidence="2">
    <location>
        <begin position="1"/>
        <end position="59"/>
    </location>
</feature>
<proteinExistence type="predicted"/>
<accession>A0ABY2RIX9</accession>
<gene>
    <name evidence="3" type="ORF">FCG67_14595</name>
</gene>
<evidence type="ECO:0000313" key="4">
    <source>
        <dbReference type="Proteomes" id="UP000305109"/>
    </source>
</evidence>
<dbReference type="InterPro" id="IPR002104">
    <property type="entry name" value="Integrase_catalytic"/>
</dbReference>
<evidence type="ECO:0000259" key="2">
    <source>
        <dbReference type="PROSITE" id="PS51898"/>
    </source>
</evidence>
<evidence type="ECO:0000256" key="1">
    <source>
        <dbReference type="ARBA" id="ARBA00023172"/>
    </source>
</evidence>
<name>A0ABY2RIX9_9NOCA</name>
<dbReference type="PROSITE" id="PS51898">
    <property type="entry name" value="TYR_RECOMBINASE"/>
    <property type="match status" value="1"/>
</dbReference>
<dbReference type="Gene3D" id="1.10.443.10">
    <property type="entry name" value="Intergrase catalytic core"/>
    <property type="match status" value="1"/>
</dbReference>
<comment type="caution">
    <text evidence="3">The sequence shown here is derived from an EMBL/GenBank/DDBJ whole genome shotgun (WGS) entry which is preliminary data.</text>
</comment>
<dbReference type="InterPro" id="IPR013762">
    <property type="entry name" value="Integrase-like_cat_sf"/>
</dbReference>
<organism evidence="3 4">
    <name type="scientific">Rhodococcus oryzae</name>
    <dbReference type="NCBI Taxonomy" id="2571143"/>
    <lineage>
        <taxon>Bacteria</taxon>
        <taxon>Bacillati</taxon>
        <taxon>Actinomycetota</taxon>
        <taxon>Actinomycetes</taxon>
        <taxon>Mycobacteriales</taxon>
        <taxon>Nocardiaceae</taxon>
        <taxon>Rhodococcus</taxon>
    </lineage>
</organism>
<protein>
    <recommendedName>
        <fullName evidence="2">Tyr recombinase domain-containing protein</fullName>
    </recommendedName>
</protein>
<evidence type="ECO:0000313" key="3">
    <source>
        <dbReference type="EMBL" id="TJZ77072.1"/>
    </source>
</evidence>
<reference evidence="3 4" key="1">
    <citation type="submission" date="2019-04" db="EMBL/GenBank/DDBJ databases">
        <title>Rhodococcus oryzae sp. nov., a novel actinomycete isolated from rhizosphere soil of rice (Oryza sativa L.).</title>
        <authorList>
            <person name="Li C."/>
        </authorList>
    </citation>
    <scope>NUCLEOTIDE SEQUENCE [LARGE SCALE GENOMIC DNA]</scope>
    <source>
        <strain evidence="3 4">NEAU-CX67</strain>
    </source>
</reference>
<dbReference type="InterPro" id="IPR011010">
    <property type="entry name" value="DNA_brk_join_enz"/>
</dbReference>
<dbReference type="Proteomes" id="UP000305109">
    <property type="component" value="Unassembled WGS sequence"/>
</dbReference>
<dbReference type="PROSITE" id="PS51257">
    <property type="entry name" value="PROKAR_LIPOPROTEIN"/>
    <property type="match status" value="1"/>
</dbReference>
<keyword evidence="4" id="KW-1185">Reference proteome</keyword>
<keyword evidence="1" id="KW-0233">DNA recombination</keyword>